<dbReference type="InterPro" id="IPR050072">
    <property type="entry name" value="Peptidase_M20A"/>
</dbReference>
<dbReference type="SUPFAM" id="SSF53187">
    <property type="entry name" value="Zn-dependent exopeptidases"/>
    <property type="match status" value="1"/>
</dbReference>
<reference evidence="5" key="1">
    <citation type="submission" date="2011-03" db="EMBL/GenBank/DDBJ databases">
        <authorList>
            <person name="Voget S."/>
            <person name="Streit W.R."/>
            <person name="Jaeger K.E."/>
            <person name="Daniel R."/>
        </authorList>
    </citation>
    <scope>NUCLEOTIDE SEQUENCE [LARGE SCALE GENOMIC DNA]</scope>
    <source>
        <strain evidence="5">PG1</strain>
    </source>
</reference>
<dbReference type="InterPro" id="IPR002933">
    <property type="entry name" value="Peptidase_M20"/>
</dbReference>
<dbReference type="Gene3D" id="3.40.630.10">
    <property type="entry name" value="Zn peptidases"/>
    <property type="match status" value="1"/>
</dbReference>
<dbReference type="EC" id="3.5.1.16" evidence="4"/>
<dbReference type="HOGENOM" id="CLU_021802_2_2_4"/>
<accession>A0A0B6RUF1</accession>
<sequence>MSATMSETVELTRALIAQDTIDPPGNEHRAARVVAEALRAAGIEPLIEEIAPGRTNLVARIRGAGQRAALAFSAHFDTIGVAREQWRVDPFAGEIRDGRLYGRGAADMKGGMAAMTVAALNLCRAGWRPQGDLLLTFSAAENSNCLGARRLLDGGHFHGVGALLISEPTGNRAFVTEKGALWLRASARGDYGHNAFSEDRTGDRGNAIVRLARYLDCAHDLQLAAPAHRHVGAPTINVGTIRGGLATPLVPPEASADIDVRLVPGQSPESVVAAFRAIAGPHVTIEPLDFKPPVDTPDDHPFVTQCVAACRAQGVAEPGPAGVAYYSDGAVIAPALGLPMVIIGPGEVGMSGAVDEYVELDKLEASVHIFERVARAHLE</sequence>
<gene>
    <name evidence="4" type="primary">argE2</name>
    <name evidence="4" type="ORF">BGL_1c25280</name>
</gene>
<dbReference type="KEGG" id="bgp:BGL_1c25280"/>
<dbReference type="Proteomes" id="UP000031838">
    <property type="component" value="Chromosome 1"/>
</dbReference>
<evidence type="ECO:0000313" key="4">
    <source>
        <dbReference type="EMBL" id="AJK47018.1"/>
    </source>
</evidence>
<feature type="domain" description="Peptidase M20 dimerisation" evidence="3">
    <location>
        <begin position="176"/>
        <end position="281"/>
    </location>
</feature>
<dbReference type="RefSeq" id="WP_226993557.1">
    <property type="nucleotide sequence ID" value="NZ_CP002580.1"/>
</dbReference>
<name>A0A0B6RUF1_BURPL</name>
<keyword evidence="1" id="KW-0479">Metal-binding</keyword>
<evidence type="ECO:0000256" key="2">
    <source>
        <dbReference type="ARBA" id="ARBA00022801"/>
    </source>
</evidence>
<keyword evidence="2 4" id="KW-0378">Hydrolase</keyword>
<dbReference type="InterPro" id="IPR011650">
    <property type="entry name" value="Peptidase_M20_dimer"/>
</dbReference>
<dbReference type="SUPFAM" id="SSF55031">
    <property type="entry name" value="Bacterial exopeptidase dimerisation domain"/>
    <property type="match status" value="1"/>
</dbReference>
<dbReference type="CDD" id="cd08659">
    <property type="entry name" value="M20_ArgE_DapE-like"/>
    <property type="match status" value="1"/>
</dbReference>
<dbReference type="Pfam" id="PF01546">
    <property type="entry name" value="Peptidase_M20"/>
    <property type="match status" value="1"/>
</dbReference>
<evidence type="ECO:0000313" key="5">
    <source>
        <dbReference type="Proteomes" id="UP000031838"/>
    </source>
</evidence>
<dbReference type="Gene3D" id="3.30.70.360">
    <property type="match status" value="1"/>
</dbReference>
<dbReference type="InterPro" id="IPR036264">
    <property type="entry name" value="Bact_exopeptidase_dim_dom"/>
</dbReference>
<reference evidence="4 5" key="2">
    <citation type="journal article" date="2016" name="Appl. Microbiol. Biotechnol.">
        <title>Mutations improving production and secretion of extracellular lipase by Burkholderia glumae PG1.</title>
        <authorList>
            <person name="Knapp A."/>
            <person name="Voget S."/>
            <person name="Gao R."/>
            <person name="Zaburannyi N."/>
            <person name="Krysciak D."/>
            <person name="Breuer M."/>
            <person name="Hauer B."/>
            <person name="Streit W.R."/>
            <person name="Muller R."/>
            <person name="Daniel R."/>
            <person name="Jaeger K.E."/>
        </authorList>
    </citation>
    <scope>NUCLEOTIDE SEQUENCE [LARGE SCALE GENOMIC DNA]</scope>
    <source>
        <strain evidence="4 5">PG1</strain>
    </source>
</reference>
<evidence type="ECO:0000259" key="3">
    <source>
        <dbReference type="Pfam" id="PF07687"/>
    </source>
</evidence>
<dbReference type="GO" id="GO:0046872">
    <property type="term" value="F:metal ion binding"/>
    <property type="evidence" value="ECO:0007669"/>
    <property type="project" value="UniProtKB-KW"/>
</dbReference>
<dbReference type="AlphaFoldDB" id="A0A0B6RUF1"/>
<dbReference type="EMBL" id="CP002580">
    <property type="protein sequence ID" value="AJK47018.1"/>
    <property type="molecule type" value="Genomic_DNA"/>
</dbReference>
<evidence type="ECO:0000256" key="1">
    <source>
        <dbReference type="ARBA" id="ARBA00022723"/>
    </source>
</evidence>
<dbReference type="GO" id="GO:0008777">
    <property type="term" value="F:acetylornithine deacetylase activity"/>
    <property type="evidence" value="ECO:0007669"/>
    <property type="project" value="UniProtKB-EC"/>
</dbReference>
<keyword evidence="5" id="KW-1185">Reference proteome</keyword>
<organism evidence="4 5">
    <name type="scientific">Burkholderia plantarii</name>
    <dbReference type="NCBI Taxonomy" id="41899"/>
    <lineage>
        <taxon>Bacteria</taxon>
        <taxon>Pseudomonadati</taxon>
        <taxon>Pseudomonadota</taxon>
        <taxon>Betaproteobacteria</taxon>
        <taxon>Burkholderiales</taxon>
        <taxon>Burkholderiaceae</taxon>
        <taxon>Burkholderia</taxon>
    </lineage>
</organism>
<proteinExistence type="predicted"/>
<dbReference type="PANTHER" id="PTHR43808">
    <property type="entry name" value="ACETYLORNITHINE DEACETYLASE"/>
    <property type="match status" value="1"/>
</dbReference>
<protein>
    <submittedName>
        <fullName evidence="4">Acetylornithine deacetylase ArgE</fullName>
        <ecNumber evidence="4">3.5.1.16</ecNumber>
    </submittedName>
</protein>
<dbReference type="Pfam" id="PF07687">
    <property type="entry name" value="M20_dimer"/>
    <property type="match status" value="1"/>
</dbReference>